<name>A0A120MYR4_9SPHI</name>
<accession>A0A120MYR4</accession>
<dbReference type="Proteomes" id="UP000218263">
    <property type="component" value="Chromosome"/>
</dbReference>
<keyword evidence="2" id="KW-1185">Reference proteome</keyword>
<gene>
    <name evidence="1" type="ORF">MgSA37_01730</name>
</gene>
<dbReference type="AlphaFoldDB" id="A0A120MYR4"/>
<dbReference type="EMBL" id="AP017313">
    <property type="protein sequence ID" value="BAU53561.1"/>
    <property type="molecule type" value="Genomic_DNA"/>
</dbReference>
<organism evidence="1 2">
    <name type="scientific">Mucilaginibacter gotjawali</name>
    <dbReference type="NCBI Taxonomy" id="1550579"/>
    <lineage>
        <taxon>Bacteria</taxon>
        <taxon>Pseudomonadati</taxon>
        <taxon>Bacteroidota</taxon>
        <taxon>Sphingobacteriia</taxon>
        <taxon>Sphingobacteriales</taxon>
        <taxon>Sphingobacteriaceae</taxon>
        <taxon>Mucilaginibacter</taxon>
    </lineage>
</organism>
<sequence length="88" mass="10448">MRTSLNDIKLIDGHIFNSNQTEDALLFDALLILNPDLPDQVMWQKKTHSFVQQYSRKKLKAEIEAAHQILFNEPEHKSFRQRILNIFR</sequence>
<proteinExistence type="predicted"/>
<evidence type="ECO:0000313" key="2">
    <source>
        <dbReference type="Proteomes" id="UP000218263"/>
    </source>
</evidence>
<reference evidence="1 2" key="1">
    <citation type="submission" date="2015-12" db="EMBL/GenBank/DDBJ databases">
        <title>Genome sequence of Mucilaginibacter gotjawali.</title>
        <authorList>
            <person name="Lee J.S."/>
            <person name="Lee K.C."/>
            <person name="Kim K.K."/>
            <person name="Lee B.W."/>
        </authorList>
    </citation>
    <scope>NUCLEOTIDE SEQUENCE [LARGE SCALE GENOMIC DNA]</scope>
    <source>
        <strain evidence="1 2">SA3-7</strain>
    </source>
</reference>
<dbReference type="RefSeq" id="WP_157750497.1">
    <property type="nucleotide sequence ID" value="NZ_AP017313.1"/>
</dbReference>
<dbReference type="KEGG" id="mgot:MgSA37_01730"/>
<protein>
    <submittedName>
        <fullName evidence="1">Uncharacterized protein</fullName>
    </submittedName>
</protein>
<dbReference type="OrthoDB" id="1444051at2"/>
<evidence type="ECO:0000313" key="1">
    <source>
        <dbReference type="EMBL" id="BAU53561.1"/>
    </source>
</evidence>